<comment type="caution">
    <text evidence="2">The sequence shown here is derived from an EMBL/GenBank/DDBJ whole genome shotgun (WGS) entry which is preliminary data.</text>
</comment>
<dbReference type="Proteomes" id="UP001152888">
    <property type="component" value="Unassembled WGS sequence"/>
</dbReference>
<sequence>MVVGYEGACNIIWHKCSRDNAVSCTLATHQCGLKSSGGGRQKGKQMKADENQTIATRNHENDRQIPIYLRTKIALLKLKEAQHSFIRHKNSSLEQFWSFECEAE</sequence>
<gene>
    <name evidence="2" type="ORF">ACAOBT_LOCUS2595</name>
</gene>
<feature type="region of interest" description="Disordered" evidence="1">
    <location>
        <begin position="35"/>
        <end position="57"/>
    </location>
</feature>
<dbReference type="EMBL" id="CAKOFQ010006676">
    <property type="protein sequence ID" value="CAH1958326.1"/>
    <property type="molecule type" value="Genomic_DNA"/>
</dbReference>
<reference evidence="2" key="1">
    <citation type="submission" date="2022-03" db="EMBL/GenBank/DDBJ databases">
        <authorList>
            <person name="Sayadi A."/>
        </authorList>
    </citation>
    <scope>NUCLEOTIDE SEQUENCE</scope>
</reference>
<evidence type="ECO:0000313" key="3">
    <source>
        <dbReference type="Proteomes" id="UP001152888"/>
    </source>
</evidence>
<evidence type="ECO:0000313" key="2">
    <source>
        <dbReference type="EMBL" id="CAH1958326.1"/>
    </source>
</evidence>
<evidence type="ECO:0000256" key="1">
    <source>
        <dbReference type="SAM" id="MobiDB-lite"/>
    </source>
</evidence>
<name>A0A9P0NVT1_ACAOB</name>
<organism evidence="2 3">
    <name type="scientific">Acanthoscelides obtectus</name>
    <name type="common">Bean weevil</name>
    <name type="synonym">Bruchus obtectus</name>
    <dbReference type="NCBI Taxonomy" id="200917"/>
    <lineage>
        <taxon>Eukaryota</taxon>
        <taxon>Metazoa</taxon>
        <taxon>Ecdysozoa</taxon>
        <taxon>Arthropoda</taxon>
        <taxon>Hexapoda</taxon>
        <taxon>Insecta</taxon>
        <taxon>Pterygota</taxon>
        <taxon>Neoptera</taxon>
        <taxon>Endopterygota</taxon>
        <taxon>Coleoptera</taxon>
        <taxon>Polyphaga</taxon>
        <taxon>Cucujiformia</taxon>
        <taxon>Chrysomeloidea</taxon>
        <taxon>Chrysomelidae</taxon>
        <taxon>Bruchinae</taxon>
        <taxon>Bruchini</taxon>
        <taxon>Acanthoscelides</taxon>
    </lineage>
</organism>
<keyword evidence="3" id="KW-1185">Reference proteome</keyword>
<dbReference type="AlphaFoldDB" id="A0A9P0NVT1"/>
<accession>A0A9P0NVT1</accession>
<protein>
    <submittedName>
        <fullName evidence="2">Uncharacterized protein</fullName>
    </submittedName>
</protein>
<proteinExistence type="predicted"/>